<proteinExistence type="predicted"/>
<organism evidence="2 3">
    <name type="scientific">Actomonas aquatica</name>
    <dbReference type="NCBI Taxonomy" id="2866162"/>
    <lineage>
        <taxon>Bacteria</taxon>
        <taxon>Pseudomonadati</taxon>
        <taxon>Verrucomicrobiota</taxon>
        <taxon>Opitutia</taxon>
        <taxon>Opitutales</taxon>
        <taxon>Opitutaceae</taxon>
        <taxon>Actomonas</taxon>
    </lineage>
</organism>
<feature type="transmembrane region" description="Helical" evidence="1">
    <location>
        <begin position="43"/>
        <end position="65"/>
    </location>
</feature>
<evidence type="ECO:0000313" key="2">
    <source>
        <dbReference type="EMBL" id="WRQ88488.1"/>
    </source>
</evidence>
<dbReference type="RefSeq" id="WP_221032924.1">
    <property type="nucleotide sequence ID" value="NZ_CP139781.1"/>
</dbReference>
<dbReference type="Proteomes" id="UP000738431">
    <property type="component" value="Chromosome"/>
</dbReference>
<feature type="transmembrane region" description="Helical" evidence="1">
    <location>
        <begin position="326"/>
        <end position="345"/>
    </location>
</feature>
<feature type="transmembrane region" description="Helical" evidence="1">
    <location>
        <begin position="72"/>
        <end position="89"/>
    </location>
</feature>
<evidence type="ECO:0000256" key="1">
    <source>
        <dbReference type="SAM" id="Phobius"/>
    </source>
</evidence>
<feature type="transmembrane region" description="Helical" evidence="1">
    <location>
        <begin position="259"/>
        <end position="277"/>
    </location>
</feature>
<dbReference type="EMBL" id="CP139781">
    <property type="protein sequence ID" value="WRQ88488.1"/>
    <property type="molecule type" value="Genomic_DNA"/>
</dbReference>
<reference evidence="2 3" key="1">
    <citation type="submission" date="2023-12" db="EMBL/GenBank/DDBJ databases">
        <title>Description of an unclassified Opitutus bacterium of Verrucomicrobiota.</title>
        <authorList>
            <person name="Zhang D.-F."/>
        </authorList>
    </citation>
    <scope>NUCLEOTIDE SEQUENCE [LARGE SCALE GENOMIC DNA]</scope>
    <source>
        <strain evidence="2 3">WL0086</strain>
    </source>
</reference>
<sequence length="651" mass="72703">MSWLFPAALIHSLLPAIWANIVLKMTFSGLLSWAWGFIGWRVGGKSVATTGVLLAVFAPQVIIALHGDYTDTAFLVYSALAVAFIFGAATSKHAWLWMIGVGVALTFTGLANIGILTFVGVGIVLFHLMWIPGTFLTQLLRLAGYVCTAAATIGILQWIHYKMGGNEFLFAAQIRLANILNTEGTANEWFIPGWDWAVQATQLVLPASAVFGGAAYLFTSKRWYSESNHAILSLLAGLCMSLMIAGYLQFRGTMALSSFYYSVAFLSLSIPLLLALLGKFSLSETASKWWSLFTAGALAFVALVPWPMLYSKGFLWWRTIWGDSEAFLFGSWGIISIAAALLLGVRNRFSFIRRIHPTIYLVAVVYLSMPRTFPHFSYSDRLQQRYSAIYQATQYLQETTEQKPLFWINPDFDDAWSLASVHIYGFSLYTMDPFPEVSDPFLTPSPVVLAVEPGKGEEALVAAQDRLARSGFSVENLKTKRIDANDGIGFDLLVFDVGLLPIDPASPPADIKPLQIISALEYSGEHSYLKELGFFNHNGGHVSIQTTDHVARFVRTTPIDYAFTHWRELPKTGHSRHLIIEFYFNHGGHTKVAIEDEHLRQFHIMDFTEPGRHVRQLPVPNDSKFFRFRFYSPTEESAPLPTNIIIHEAPK</sequence>
<protein>
    <recommendedName>
        <fullName evidence="4">Glycosyltransferase RgtA/B/C/D-like domain-containing protein</fullName>
    </recommendedName>
</protein>
<evidence type="ECO:0008006" key="4">
    <source>
        <dbReference type="Google" id="ProtNLM"/>
    </source>
</evidence>
<accession>A0ABZ1CAF3</accession>
<keyword evidence="1" id="KW-1133">Transmembrane helix</keyword>
<name>A0ABZ1CAF3_9BACT</name>
<keyword evidence="3" id="KW-1185">Reference proteome</keyword>
<gene>
    <name evidence="2" type="ORF">K1X11_003675</name>
</gene>
<feature type="transmembrane region" description="Helical" evidence="1">
    <location>
        <begin position="140"/>
        <end position="159"/>
    </location>
</feature>
<feature type="transmembrane region" description="Helical" evidence="1">
    <location>
        <begin position="289"/>
        <end position="306"/>
    </location>
</feature>
<keyword evidence="1" id="KW-0472">Membrane</keyword>
<feature type="transmembrane region" description="Helical" evidence="1">
    <location>
        <begin position="95"/>
        <end position="128"/>
    </location>
</feature>
<feature type="transmembrane region" description="Helical" evidence="1">
    <location>
        <begin position="230"/>
        <end position="247"/>
    </location>
</feature>
<keyword evidence="1" id="KW-0812">Transmembrane</keyword>
<feature type="transmembrane region" description="Helical" evidence="1">
    <location>
        <begin position="196"/>
        <end position="218"/>
    </location>
</feature>
<evidence type="ECO:0000313" key="3">
    <source>
        <dbReference type="Proteomes" id="UP000738431"/>
    </source>
</evidence>